<dbReference type="Gene3D" id="2.60.120.10">
    <property type="entry name" value="Jelly Rolls"/>
    <property type="match status" value="1"/>
</dbReference>
<dbReference type="Pfam" id="PF00908">
    <property type="entry name" value="dTDP_sugar_isom"/>
    <property type="match status" value="1"/>
</dbReference>
<evidence type="ECO:0008006" key="2">
    <source>
        <dbReference type="Google" id="ProtNLM"/>
    </source>
</evidence>
<dbReference type="AlphaFoldDB" id="A0A383AW74"/>
<gene>
    <name evidence="1" type="ORF">METZ01_LOCUS464951</name>
</gene>
<evidence type="ECO:0000313" key="1">
    <source>
        <dbReference type="EMBL" id="SVE12097.1"/>
    </source>
</evidence>
<dbReference type="NCBIfam" id="TIGR01221">
    <property type="entry name" value="rmlC"/>
    <property type="match status" value="1"/>
</dbReference>
<dbReference type="InterPro" id="IPR014710">
    <property type="entry name" value="RmlC-like_jellyroll"/>
</dbReference>
<sequence>MEIIQTPLEGFLVIEPDVYEDDRGFFLETYQEERYNQAGITDKFVQENHSRSVKGVLRGMHFQIQKPQAQIVTVIQGKIFDAVVDIRKKSRTFGKWHGVILDANIQQRQVYMSPGFAHGFCVLSDSADLHYKASGKYNPDDEGGLNWSDPQIGIAWP</sequence>
<dbReference type="CDD" id="cd00438">
    <property type="entry name" value="cupin_RmlC"/>
    <property type="match status" value="1"/>
</dbReference>
<dbReference type="SUPFAM" id="SSF51182">
    <property type="entry name" value="RmlC-like cupins"/>
    <property type="match status" value="1"/>
</dbReference>
<dbReference type="GO" id="GO:0000271">
    <property type="term" value="P:polysaccharide biosynthetic process"/>
    <property type="evidence" value="ECO:0007669"/>
    <property type="project" value="TreeGrafter"/>
</dbReference>
<dbReference type="EMBL" id="UINC01195501">
    <property type="protein sequence ID" value="SVE12097.1"/>
    <property type="molecule type" value="Genomic_DNA"/>
</dbReference>
<proteinExistence type="predicted"/>
<dbReference type="GO" id="GO:0008830">
    <property type="term" value="F:dTDP-4-dehydrorhamnose 3,5-epimerase activity"/>
    <property type="evidence" value="ECO:0007669"/>
    <property type="project" value="InterPro"/>
</dbReference>
<dbReference type="InterPro" id="IPR011051">
    <property type="entry name" value="RmlC_Cupin_sf"/>
</dbReference>
<dbReference type="PANTHER" id="PTHR21047:SF2">
    <property type="entry name" value="THYMIDINE DIPHOSPHO-4-KETO-RHAMNOSE 3,5-EPIMERASE"/>
    <property type="match status" value="1"/>
</dbReference>
<dbReference type="InterPro" id="IPR000888">
    <property type="entry name" value="RmlC-like"/>
</dbReference>
<name>A0A383AW74_9ZZZZ</name>
<reference evidence="1" key="1">
    <citation type="submission" date="2018-05" db="EMBL/GenBank/DDBJ databases">
        <authorList>
            <person name="Lanie J.A."/>
            <person name="Ng W.-L."/>
            <person name="Kazmierczak K.M."/>
            <person name="Andrzejewski T.M."/>
            <person name="Davidsen T.M."/>
            <person name="Wayne K.J."/>
            <person name="Tettelin H."/>
            <person name="Glass J.I."/>
            <person name="Rusch D."/>
            <person name="Podicherti R."/>
            <person name="Tsui H.-C.T."/>
            <person name="Winkler M.E."/>
        </authorList>
    </citation>
    <scope>NUCLEOTIDE SEQUENCE</scope>
</reference>
<organism evidence="1">
    <name type="scientific">marine metagenome</name>
    <dbReference type="NCBI Taxonomy" id="408172"/>
    <lineage>
        <taxon>unclassified sequences</taxon>
        <taxon>metagenomes</taxon>
        <taxon>ecological metagenomes</taxon>
    </lineage>
</organism>
<feature type="non-terminal residue" evidence="1">
    <location>
        <position position="157"/>
    </location>
</feature>
<accession>A0A383AW74</accession>
<dbReference type="PANTHER" id="PTHR21047">
    <property type="entry name" value="DTDP-6-DEOXY-D-GLUCOSE-3,5 EPIMERASE"/>
    <property type="match status" value="1"/>
</dbReference>
<protein>
    <recommendedName>
        <fullName evidence="2">dTDP-4-dehydrorhamnose 3,5-epimerase</fullName>
    </recommendedName>
</protein>
<dbReference type="GO" id="GO:0005829">
    <property type="term" value="C:cytosol"/>
    <property type="evidence" value="ECO:0007669"/>
    <property type="project" value="TreeGrafter"/>
</dbReference>